<keyword evidence="3" id="KW-1185">Reference proteome</keyword>
<dbReference type="Proteomes" id="UP000735302">
    <property type="component" value="Unassembled WGS sequence"/>
</dbReference>
<dbReference type="EMBL" id="BLXT01000167">
    <property type="protein sequence ID" value="GFN74806.1"/>
    <property type="molecule type" value="Genomic_DNA"/>
</dbReference>
<name>A0AAV3XWH6_9GAST</name>
<accession>A0AAV3XWH6</accession>
<protein>
    <submittedName>
        <fullName evidence="2">Uncharacterized protein</fullName>
    </submittedName>
</protein>
<gene>
    <name evidence="2" type="ORF">PoB_000131200</name>
</gene>
<sequence>MPETKLCPAFQYSISLRSPKEPFLKGYVFTYSYMNGRNPSFLELGGLQDVVPSGPCGPWPHVGDEDGGVGDGGADGGAVPQGAPQEAPGGNSRAANPLGNGTSYPPSPWGQRNLLA</sequence>
<feature type="region of interest" description="Disordered" evidence="1">
    <location>
        <begin position="55"/>
        <end position="116"/>
    </location>
</feature>
<reference evidence="2 3" key="1">
    <citation type="journal article" date="2021" name="Elife">
        <title>Chloroplast acquisition without the gene transfer in kleptoplastic sea slugs, Plakobranchus ocellatus.</title>
        <authorList>
            <person name="Maeda T."/>
            <person name="Takahashi S."/>
            <person name="Yoshida T."/>
            <person name="Shimamura S."/>
            <person name="Takaki Y."/>
            <person name="Nagai Y."/>
            <person name="Toyoda A."/>
            <person name="Suzuki Y."/>
            <person name="Arimoto A."/>
            <person name="Ishii H."/>
            <person name="Satoh N."/>
            <person name="Nishiyama T."/>
            <person name="Hasebe M."/>
            <person name="Maruyama T."/>
            <person name="Minagawa J."/>
            <person name="Obokata J."/>
            <person name="Shigenobu S."/>
        </authorList>
    </citation>
    <scope>NUCLEOTIDE SEQUENCE [LARGE SCALE GENOMIC DNA]</scope>
</reference>
<evidence type="ECO:0000313" key="2">
    <source>
        <dbReference type="EMBL" id="GFN74806.1"/>
    </source>
</evidence>
<organism evidence="2 3">
    <name type="scientific">Plakobranchus ocellatus</name>
    <dbReference type="NCBI Taxonomy" id="259542"/>
    <lineage>
        <taxon>Eukaryota</taxon>
        <taxon>Metazoa</taxon>
        <taxon>Spiralia</taxon>
        <taxon>Lophotrochozoa</taxon>
        <taxon>Mollusca</taxon>
        <taxon>Gastropoda</taxon>
        <taxon>Heterobranchia</taxon>
        <taxon>Euthyneura</taxon>
        <taxon>Panpulmonata</taxon>
        <taxon>Sacoglossa</taxon>
        <taxon>Placobranchoidea</taxon>
        <taxon>Plakobranchidae</taxon>
        <taxon>Plakobranchus</taxon>
    </lineage>
</organism>
<dbReference type="AlphaFoldDB" id="A0AAV3XWH6"/>
<proteinExistence type="predicted"/>
<evidence type="ECO:0000256" key="1">
    <source>
        <dbReference type="SAM" id="MobiDB-lite"/>
    </source>
</evidence>
<comment type="caution">
    <text evidence="2">The sequence shown here is derived from an EMBL/GenBank/DDBJ whole genome shotgun (WGS) entry which is preliminary data.</text>
</comment>
<evidence type="ECO:0000313" key="3">
    <source>
        <dbReference type="Proteomes" id="UP000735302"/>
    </source>
</evidence>